<dbReference type="EMBL" id="CP072748">
    <property type="protein sequence ID" value="QTX09689.1"/>
    <property type="molecule type" value="Genomic_DNA"/>
</dbReference>
<organism evidence="2">
    <name type="scientific">Thiothrix fructosivorans</name>
    <dbReference type="NCBI Taxonomy" id="111770"/>
    <lineage>
        <taxon>Bacteria</taxon>
        <taxon>Pseudomonadati</taxon>
        <taxon>Pseudomonadota</taxon>
        <taxon>Gammaproteobacteria</taxon>
        <taxon>Thiotrichales</taxon>
        <taxon>Thiotrichaceae</taxon>
        <taxon>Thiothrix</taxon>
    </lineage>
</organism>
<keyword evidence="3" id="KW-1185">Reference proteome</keyword>
<protein>
    <submittedName>
        <fullName evidence="2">Uncharacterized protein</fullName>
    </submittedName>
</protein>
<gene>
    <name evidence="2" type="ORF">J1836_013830</name>
    <name evidence="1" type="ORF">J1836_18440</name>
</gene>
<evidence type="ECO:0000313" key="1">
    <source>
        <dbReference type="EMBL" id="MBO0614878.1"/>
    </source>
</evidence>
<evidence type="ECO:0000313" key="3">
    <source>
        <dbReference type="Proteomes" id="UP000664466"/>
    </source>
</evidence>
<sequence>MFKVYLDGVYHSTHETFTGACRYARTQANINKQAYFTVFEAGDSGEQLLLDAEQEVMKGVPAYIITPHGVMQETAKVTKVTERRRAGIANVAAASRYATGMSRGM</sequence>
<dbReference type="Proteomes" id="UP000664466">
    <property type="component" value="Unassembled WGS sequence"/>
</dbReference>
<reference evidence="2" key="2">
    <citation type="submission" date="2021-04" db="EMBL/GenBank/DDBJ databases">
        <title>Complete Genome and methylome analysis of Thiothrix fructosivorans ATCC 49748.</title>
        <authorList>
            <person name="Fomenkov A."/>
            <person name="Sun L."/>
            <person name="Vincze T."/>
            <person name="Grabovich M.Y."/>
            <person name="Roberts R.J."/>
        </authorList>
    </citation>
    <scope>NUCLEOTIDE SEQUENCE</scope>
    <source>
        <strain evidence="2">ATCC 49748</strain>
    </source>
</reference>
<evidence type="ECO:0000313" key="2">
    <source>
        <dbReference type="EMBL" id="QTX09689.1"/>
    </source>
</evidence>
<proteinExistence type="predicted"/>
<dbReference type="RefSeq" id="WP_207252573.1">
    <property type="nucleotide sequence ID" value="NZ_JAFMPM010000008.1"/>
</dbReference>
<dbReference type="AlphaFoldDB" id="A0A8B0SFY3"/>
<accession>A0A8B0SFY3</accession>
<name>A0A8B0SFY3_9GAMM</name>
<reference evidence="1 3" key="1">
    <citation type="submission" date="2021-03" db="EMBL/GenBank/DDBJ databases">
        <title>Draft genome and methylome analysis of Thiotrix fructosivoruns ATCC 49748.</title>
        <authorList>
            <person name="Fomenkov A."/>
            <person name="Grabovich M.Y."/>
            <person name="Roberts R.J."/>
        </authorList>
    </citation>
    <scope>NUCLEOTIDE SEQUENCE [LARGE SCALE GENOMIC DNA]</scope>
    <source>
        <strain evidence="1 3">ATCC 49748</strain>
    </source>
</reference>
<dbReference type="EMBL" id="JAFMPM010000008">
    <property type="protein sequence ID" value="MBO0614878.1"/>
    <property type="molecule type" value="Genomic_DNA"/>
</dbReference>